<dbReference type="AlphaFoldDB" id="A0A1E5BG84"/>
<reference evidence="2 3" key="1">
    <citation type="journal article" date="2012" name="Science">
        <title>Ecological populations of bacteria act as socially cohesive units of antibiotic production and resistance.</title>
        <authorList>
            <person name="Cordero O.X."/>
            <person name="Wildschutte H."/>
            <person name="Kirkup B."/>
            <person name="Proehl S."/>
            <person name="Ngo L."/>
            <person name="Hussain F."/>
            <person name="Le Roux F."/>
            <person name="Mincer T."/>
            <person name="Polz M.F."/>
        </authorList>
    </citation>
    <scope>NUCLEOTIDE SEQUENCE [LARGE SCALE GENOMIC DNA]</scope>
    <source>
        <strain evidence="2 3">ZF-129</strain>
    </source>
</reference>
<keyword evidence="1" id="KW-0812">Transmembrane</keyword>
<protein>
    <submittedName>
        <fullName evidence="2">Uncharacterized protein</fullName>
    </submittedName>
</protein>
<comment type="caution">
    <text evidence="2">The sequence shown here is derived from an EMBL/GenBank/DDBJ whole genome shotgun (WGS) entry which is preliminary data.</text>
</comment>
<accession>A0A1E5BG84</accession>
<organism evidence="2 3">
    <name type="scientific">Vibrio genomosp. F10 str. ZF-129</name>
    <dbReference type="NCBI Taxonomy" id="1187848"/>
    <lineage>
        <taxon>Bacteria</taxon>
        <taxon>Pseudomonadati</taxon>
        <taxon>Pseudomonadota</taxon>
        <taxon>Gammaproteobacteria</taxon>
        <taxon>Vibrionales</taxon>
        <taxon>Vibrionaceae</taxon>
        <taxon>Vibrio</taxon>
    </lineage>
</organism>
<dbReference type="EMBL" id="AJYQ02000078">
    <property type="protein sequence ID" value="OEE35283.1"/>
    <property type="molecule type" value="Genomic_DNA"/>
</dbReference>
<feature type="transmembrane region" description="Helical" evidence="1">
    <location>
        <begin position="12"/>
        <end position="34"/>
    </location>
</feature>
<proteinExistence type="predicted"/>
<evidence type="ECO:0000313" key="3">
    <source>
        <dbReference type="Proteomes" id="UP000094741"/>
    </source>
</evidence>
<keyword evidence="1" id="KW-0472">Membrane</keyword>
<keyword evidence="1" id="KW-1133">Transmembrane helix</keyword>
<dbReference type="OrthoDB" id="5876423at2"/>
<sequence>MRNSMKKQGGFGYILPLVVMAILASSALLDTLMFTKEVKRYDHFVKNTTDKVVEIVKSAWTFHLDDLNNEPDPTSINRWPENTDSLYAVNYLEQCDPLASCIEINRTLWDSPIEFERFVPQDVTDPLNPIDLPAKIRFTIDTSGATDNGAGDIGLAMELASHFPAGSVIGTEISFSVSRPAVDIAHNALTRTDGTNLPTAHWDFDGFNITEMGDMNFKDYIGGDGTPVSLRDSVFDTISLYSHGSYINKPSCPAGSISKIYLGMSQLVGRNSKAVKMGSFQTYATDSGSRWMVNIRYYTQNTSGVGYWEYPDGNNGKALAFTRCETI</sequence>
<evidence type="ECO:0000256" key="1">
    <source>
        <dbReference type="SAM" id="Phobius"/>
    </source>
</evidence>
<name>A0A1E5BG84_9VIBR</name>
<evidence type="ECO:0000313" key="2">
    <source>
        <dbReference type="EMBL" id="OEE35283.1"/>
    </source>
</evidence>
<dbReference type="Proteomes" id="UP000094741">
    <property type="component" value="Unassembled WGS sequence"/>
</dbReference>
<gene>
    <name evidence="2" type="ORF">A1QO_00560</name>
</gene>